<name>A0A4Y7UG68_9FLAO</name>
<evidence type="ECO:0000313" key="3">
    <source>
        <dbReference type="Proteomes" id="UP000295270"/>
    </source>
</evidence>
<dbReference type="PROSITE" id="PS51257">
    <property type="entry name" value="PROKAR_LIPOPROTEIN"/>
    <property type="match status" value="1"/>
</dbReference>
<sequence>MKRREAIKNLMLFTGGTILFSAGLLAGCNSPAGRTFISKQDIYFLDEIGETIIPTTARCGGAKAAKIGLYMKMMVNKCITNEERLIFLEGLKKIEDAAVEKYRVEFLSMNSDQKKELFLNIQLEAEKYKKENTSKPSAPIHYFQLLKDLIVKGYFTSEIGATEARRYEAIPTRYIGCINYKKGDRVWATS</sequence>
<evidence type="ECO:0000313" key="2">
    <source>
        <dbReference type="EMBL" id="TEB44849.1"/>
    </source>
</evidence>
<dbReference type="EMBL" id="QWDN01000002">
    <property type="protein sequence ID" value="TEB44849.1"/>
    <property type="molecule type" value="Genomic_DNA"/>
</dbReference>
<dbReference type="AlphaFoldDB" id="A0A4Y7UG68"/>
<protein>
    <submittedName>
        <fullName evidence="2">Gluconate 2-dehydrogenase subunit 3 family protein</fullName>
    </submittedName>
    <submittedName>
        <fullName evidence="1">Gluconate 2-dehydrogenase subunit 3-like protein</fullName>
    </submittedName>
</protein>
<proteinExistence type="predicted"/>
<dbReference type="EMBL" id="SLWA01000002">
    <property type="protein sequence ID" value="TCN59561.1"/>
    <property type="molecule type" value="Genomic_DNA"/>
</dbReference>
<organism evidence="2 4">
    <name type="scientific">Flavobacterium circumlabens</name>
    <dbReference type="NCBI Taxonomy" id="2133765"/>
    <lineage>
        <taxon>Bacteria</taxon>
        <taxon>Pseudomonadati</taxon>
        <taxon>Bacteroidota</taxon>
        <taxon>Flavobacteriia</taxon>
        <taxon>Flavobacteriales</taxon>
        <taxon>Flavobacteriaceae</taxon>
        <taxon>Flavobacterium</taxon>
    </lineage>
</organism>
<comment type="caution">
    <text evidence="2">The sequence shown here is derived from an EMBL/GenBank/DDBJ whole genome shotgun (WGS) entry which is preliminary data.</text>
</comment>
<dbReference type="RefSeq" id="WP_132033442.1">
    <property type="nucleotide sequence ID" value="NZ_QWDN01000002.1"/>
</dbReference>
<gene>
    <name evidence="2" type="ORF">D0809_06550</name>
    <name evidence="1" type="ORF">EV142_102179</name>
</gene>
<accession>A0A4Y7UG68</accession>
<reference evidence="1" key="3">
    <citation type="submission" date="2019-03" db="EMBL/GenBank/DDBJ databases">
        <authorList>
            <person name="Whitman W."/>
            <person name="Huntemann M."/>
            <person name="Clum A."/>
            <person name="Pillay M."/>
            <person name="Palaniappan K."/>
            <person name="Varghese N."/>
            <person name="Mikhailova N."/>
            <person name="Stamatis D."/>
            <person name="Reddy T."/>
            <person name="Daum C."/>
            <person name="Shapiro N."/>
            <person name="Ivanova N."/>
            <person name="Kyrpides N."/>
            <person name="Woyke T."/>
        </authorList>
    </citation>
    <scope>NUCLEOTIDE SEQUENCE</scope>
    <source>
        <strain evidence="1">P5626</strain>
    </source>
</reference>
<dbReference type="InterPro" id="IPR027056">
    <property type="entry name" value="Gluconate_2DH_su3"/>
</dbReference>
<evidence type="ECO:0000313" key="4">
    <source>
        <dbReference type="Proteomes" id="UP000298340"/>
    </source>
</evidence>
<reference evidence="1 3" key="1">
    <citation type="journal article" date="2015" name="Stand. Genomic Sci.">
        <title>Genomic Encyclopedia of Bacterial and Archaeal Type Strains, Phase III: the genomes of soil and plant-associated and newly described type strains.</title>
        <authorList>
            <person name="Whitman W.B."/>
            <person name="Woyke T."/>
            <person name="Klenk H.P."/>
            <person name="Zhou Y."/>
            <person name="Lilburn T.G."/>
            <person name="Beck B.J."/>
            <person name="De Vos P."/>
            <person name="Vandamme P."/>
            <person name="Eisen J.A."/>
            <person name="Garrity G."/>
            <person name="Hugenholtz P."/>
            <person name="Kyrpides N.C."/>
        </authorList>
    </citation>
    <scope>NUCLEOTIDE SEQUENCE [LARGE SCALE GENOMIC DNA]</scope>
    <source>
        <strain evidence="1 3">P5626</strain>
    </source>
</reference>
<dbReference type="Proteomes" id="UP000295270">
    <property type="component" value="Unassembled WGS sequence"/>
</dbReference>
<dbReference type="Proteomes" id="UP000298340">
    <property type="component" value="Unassembled WGS sequence"/>
</dbReference>
<dbReference type="OrthoDB" id="6385145at2"/>
<keyword evidence="3" id="KW-1185">Reference proteome</keyword>
<reference evidence="2 4" key="2">
    <citation type="journal article" date="2018" name="Syst. Appl. Microbiol.">
        <title>Flavobacterium circumlabens sp. nov. and Flavobacterium cupreum sp. nov., two psychrotrophic species isolated from Antarctic environmental samples.</title>
        <authorList>
            <person name="Kralova S."/>
            <person name="Busse H.J."/>
            <person name="Svec P."/>
            <person name="Maslanova I."/>
            <person name="Stankova E."/>
            <person name="Bartak M."/>
            <person name="Sedlacek I."/>
        </authorList>
    </citation>
    <scope>NUCLEOTIDE SEQUENCE [LARGE SCALE GENOMIC DNA]</scope>
    <source>
        <strain evidence="2 4">CCM 8828</strain>
    </source>
</reference>
<dbReference type="Pfam" id="PF13618">
    <property type="entry name" value="Gluconate_2-dh3"/>
    <property type="match status" value="1"/>
</dbReference>
<evidence type="ECO:0000313" key="1">
    <source>
        <dbReference type="EMBL" id="TCN59561.1"/>
    </source>
</evidence>